<organism evidence="2 3">
    <name type="scientific">Psychrobacter pacificensis</name>
    <dbReference type="NCBI Taxonomy" id="112002"/>
    <lineage>
        <taxon>Bacteria</taxon>
        <taxon>Pseudomonadati</taxon>
        <taxon>Pseudomonadota</taxon>
        <taxon>Gammaproteobacteria</taxon>
        <taxon>Moraxellales</taxon>
        <taxon>Moraxellaceae</taxon>
        <taxon>Psychrobacter</taxon>
    </lineage>
</organism>
<dbReference type="EMBL" id="FNAL01000003">
    <property type="protein sequence ID" value="SDD52433.1"/>
    <property type="molecule type" value="Genomic_DNA"/>
</dbReference>
<reference evidence="1" key="1">
    <citation type="journal article" date="2014" name="Int. J. Syst. Evol. Microbiol.">
        <title>Complete genome of a new Firmicutes species belonging to the dominant human colonic microbiota ('Ruminococcus bicirculans') reveals two chromosomes and a selective capacity to utilize plant glucans.</title>
        <authorList>
            <consortium name="NISC Comparative Sequencing Program"/>
            <person name="Wegmann U."/>
            <person name="Louis P."/>
            <person name="Goesmann A."/>
            <person name="Henrissat B."/>
            <person name="Duncan S.H."/>
            <person name="Flint H.J."/>
        </authorList>
    </citation>
    <scope>NUCLEOTIDE SEQUENCE</scope>
    <source>
        <strain evidence="1">NBRC 103191</strain>
    </source>
</reference>
<sequence>MKYIKHFVNSYGEHTWDFTYYYHEVVPKILKHRDELSPILSSDLNGIDNREKTLNKGIIQTIYYDLENDRISLKIEQRQGKDLIEIIYFGIVNVNINCCILPITIMVHEVDVMPDSNIIHSLFLLGDTEIVFECKKIELKTIPLEKVTS</sequence>
<keyword evidence="4" id="KW-1185">Reference proteome</keyword>
<evidence type="ECO:0000313" key="3">
    <source>
        <dbReference type="Proteomes" id="UP000198501"/>
    </source>
</evidence>
<evidence type="ECO:0000313" key="4">
    <source>
        <dbReference type="Proteomes" id="UP001156645"/>
    </source>
</evidence>
<dbReference type="Proteomes" id="UP000198501">
    <property type="component" value="Unassembled WGS sequence"/>
</dbReference>
<gene>
    <name evidence="1" type="ORF">GCM10007915_16900</name>
    <name evidence="2" type="ORF">SAMN05660405_00562</name>
</gene>
<dbReference type="RefSeq" id="WP_093068641.1">
    <property type="nucleotide sequence ID" value="NZ_BSOK01000038.1"/>
</dbReference>
<accession>A0A1G6VGE7</accession>
<evidence type="ECO:0000313" key="2">
    <source>
        <dbReference type="EMBL" id="SDD52433.1"/>
    </source>
</evidence>
<name>A0A1G6VGE7_9GAMM</name>
<evidence type="ECO:0000313" key="1">
    <source>
        <dbReference type="EMBL" id="GLR29451.1"/>
    </source>
</evidence>
<proteinExistence type="predicted"/>
<reference evidence="4" key="3">
    <citation type="journal article" date="2019" name="Int. J. Syst. Evol. Microbiol.">
        <title>The Global Catalogue of Microorganisms (GCM) 10K type strain sequencing project: providing services to taxonomists for standard genome sequencing and annotation.</title>
        <authorList>
            <consortium name="The Broad Institute Genomics Platform"/>
            <consortium name="The Broad Institute Genome Sequencing Center for Infectious Disease"/>
            <person name="Wu L."/>
            <person name="Ma J."/>
        </authorList>
    </citation>
    <scope>NUCLEOTIDE SEQUENCE [LARGE SCALE GENOMIC DNA]</scope>
    <source>
        <strain evidence="4">NBRC 103191</strain>
    </source>
</reference>
<dbReference type="AlphaFoldDB" id="A0A1G6VGE7"/>
<protein>
    <submittedName>
        <fullName evidence="2">Uncharacterized protein</fullName>
    </submittedName>
</protein>
<dbReference type="GeneID" id="300923551"/>
<reference evidence="2 3" key="2">
    <citation type="submission" date="2016-10" db="EMBL/GenBank/DDBJ databases">
        <authorList>
            <person name="de Groot N.N."/>
        </authorList>
    </citation>
    <scope>NUCLEOTIDE SEQUENCE [LARGE SCALE GENOMIC DNA]</scope>
    <source>
        <strain evidence="2 3">DSM 23406</strain>
    </source>
</reference>
<dbReference type="Proteomes" id="UP001156645">
    <property type="component" value="Unassembled WGS sequence"/>
</dbReference>
<dbReference type="EMBL" id="BSOK01000038">
    <property type="protein sequence ID" value="GLR29451.1"/>
    <property type="molecule type" value="Genomic_DNA"/>
</dbReference>
<reference evidence="1" key="4">
    <citation type="submission" date="2023-01" db="EMBL/GenBank/DDBJ databases">
        <title>Draft genome sequence of Psychrobacter pacificensis strain NBRC 103191.</title>
        <authorList>
            <person name="Sun Q."/>
            <person name="Mori K."/>
        </authorList>
    </citation>
    <scope>NUCLEOTIDE SEQUENCE</scope>
    <source>
        <strain evidence="1">NBRC 103191</strain>
    </source>
</reference>